<dbReference type="GO" id="GO:0006355">
    <property type="term" value="P:regulation of DNA-templated transcription"/>
    <property type="evidence" value="ECO:0007669"/>
    <property type="project" value="InterPro"/>
</dbReference>
<evidence type="ECO:0000259" key="6">
    <source>
        <dbReference type="PROSITE" id="PS50043"/>
    </source>
</evidence>
<name>A0A7X0RW79_9BACL</name>
<keyword evidence="4" id="KW-0804">Transcription</keyword>
<dbReference type="PANTHER" id="PTHR43214:SF43">
    <property type="entry name" value="TWO-COMPONENT RESPONSE REGULATOR"/>
    <property type="match status" value="1"/>
</dbReference>
<dbReference type="RefSeq" id="WP_185671467.1">
    <property type="nucleotide sequence ID" value="NZ_JACJVP010000040.1"/>
</dbReference>
<dbReference type="Pfam" id="PF00072">
    <property type="entry name" value="Response_reg"/>
    <property type="match status" value="1"/>
</dbReference>
<dbReference type="CDD" id="cd17535">
    <property type="entry name" value="REC_NarL-like"/>
    <property type="match status" value="1"/>
</dbReference>
<sequence>MVQPYRVIIIDDHRHAREAMRCILAQDPIFELVGEGGSGREAVRLAGQQMPDLILMDINMKEMDGLEATREIKSQYPRIKIVMVTISDDILHLFEALKKGASGYLMKNLNPSSWLDYLRAVALDELPLSRELAQRMLQEFAVPHHRGEAESLVTVREKEILAWVAQGASNKEIADRLCISEHTVKNHLKNILHKLHLQNRVQLARFAIENRMTHP</sequence>
<evidence type="ECO:0000313" key="9">
    <source>
        <dbReference type="Proteomes" id="UP000547209"/>
    </source>
</evidence>
<dbReference type="GO" id="GO:0000160">
    <property type="term" value="P:phosphorelay signal transduction system"/>
    <property type="evidence" value="ECO:0007669"/>
    <property type="project" value="InterPro"/>
</dbReference>
<evidence type="ECO:0000256" key="4">
    <source>
        <dbReference type="ARBA" id="ARBA00023163"/>
    </source>
</evidence>
<dbReference type="Proteomes" id="UP000547209">
    <property type="component" value="Unassembled WGS sequence"/>
</dbReference>
<dbReference type="SMART" id="SM00421">
    <property type="entry name" value="HTH_LUXR"/>
    <property type="match status" value="1"/>
</dbReference>
<dbReference type="PRINTS" id="PR00038">
    <property type="entry name" value="HTHLUXR"/>
</dbReference>
<dbReference type="SMART" id="SM00448">
    <property type="entry name" value="REC"/>
    <property type="match status" value="1"/>
</dbReference>
<accession>A0A7X0RW79</accession>
<keyword evidence="1 5" id="KW-0597">Phosphoprotein</keyword>
<keyword evidence="9" id="KW-1185">Reference proteome</keyword>
<dbReference type="SUPFAM" id="SSF52172">
    <property type="entry name" value="CheY-like"/>
    <property type="match status" value="1"/>
</dbReference>
<evidence type="ECO:0000259" key="7">
    <source>
        <dbReference type="PROSITE" id="PS50110"/>
    </source>
</evidence>
<keyword evidence="3" id="KW-0238">DNA-binding</keyword>
<evidence type="ECO:0000256" key="2">
    <source>
        <dbReference type="ARBA" id="ARBA00023015"/>
    </source>
</evidence>
<dbReference type="PROSITE" id="PS50110">
    <property type="entry name" value="RESPONSE_REGULATORY"/>
    <property type="match status" value="1"/>
</dbReference>
<gene>
    <name evidence="8" type="ORF">H7C19_23275</name>
</gene>
<dbReference type="PANTHER" id="PTHR43214">
    <property type="entry name" value="TWO-COMPONENT RESPONSE REGULATOR"/>
    <property type="match status" value="1"/>
</dbReference>
<dbReference type="GO" id="GO:0003677">
    <property type="term" value="F:DNA binding"/>
    <property type="evidence" value="ECO:0007669"/>
    <property type="project" value="UniProtKB-KW"/>
</dbReference>
<feature type="domain" description="Response regulatory" evidence="7">
    <location>
        <begin position="6"/>
        <end position="122"/>
    </location>
</feature>
<evidence type="ECO:0000256" key="1">
    <source>
        <dbReference type="ARBA" id="ARBA00022553"/>
    </source>
</evidence>
<dbReference type="SUPFAM" id="SSF46894">
    <property type="entry name" value="C-terminal effector domain of the bipartite response regulators"/>
    <property type="match status" value="1"/>
</dbReference>
<keyword evidence="2" id="KW-0805">Transcription regulation</keyword>
<dbReference type="AlphaFoldDB" id="A0A7X0RW79"/>
<dbReference type="EMBL" id="JACJVP010000040">
    <property type="protein sequence ID" value="MBB6673606.1"/>
    <property type="molecule type" value="Genomic_DNA"/>
</dbReference>
<reference evidence="8 9" key="1">
    <citation type="submission" date="2020-08" db="EMBL/GenBank/DDBJ databases">
        <title>Cohnella phylogeny.</title>
        <authorList>
            <person name="Dunlap C."/>
        </authorList>
    </citation>
    <scope>NUCLEOTIDE SEQUENCE [LARGE SCALE GENOMIC DNA]</scope>
    <source>
        <strain evidence="8 9">DSM 28246</strain>
    </source>
</reference>
<dbReference type="FunFam" id="1.10.10.10:FF:000153">
    <property type="entry name" value="LuxR family transcriptional regulator"/>
    <property type="match status" value="1"/>
</dbReference>
<proteinExistence type="predicted"/>
<dbReference type="InterPro" id="IPR011006">
    <property type="entry name" value="CheY-like_superfamily"/>
</dbReference>
<dbReference type="InterPro" id="IPR001789">
    <property type="entry name" value="Sig_transdc_resp-reg_receiver"/>
</dbReference>
<dbReference type="Gene3D" id="3.40.50.2300">
    <property type="match status" value="1"/>
</dbReference>
<dbReference type="InterPro" id="IPR058245">
    <property type="entry name" value="NreC/VraR/RcsB-like_REC"/>
</dbReference>
<protein>
    <submittedName>
        <fullName evidence="8">Response regulator transcription factor</fullName>
    </submittedName>
</protein>
<feature type="modified residue" description="4-aspartylphosphate" evidence="5">
    <location>
        <position position="57"/>
    </location>
</feature>
<dbReference type="CDD" id="cd06170">
    <property type="entry name" value="LuxR_C_like"/>
    <property type="match status" value="1"/>
</dbReference>
<feature type="domain" description="HTH luxR-type" evidence="6">
    <location>
        <begin position="146"/>
        <end position="211"/>
    </location>
</feature>
<evidence type="ECO:0000256" key="3">
    <source>
        <dbReference type="ARBA" id="ARBA00023125"/>
    </source>
</evidence>
<dbReference type="InterPro" id="IPR039420">
    <property type="entry name" value="WalR-like"/>
</dbReference>
<dbReference type="InterPro" id="IPR000792">
    <property type="entry name" value="Tscrpt_reg_LuxR_C"/>
</dbReference>
<dbReference type="PROSITE" id="PS50043">
    <property type="entry name" value="HTH_LUXR_2"/>
    <property type="match status" value="1"/>
</dbReference>
<comment type="caution">
    <text evidence="8">The sequence shown here is derived from an EMBL/GenBank/DDBJ whole genome shotgun (WGS) entry which is preliminary data.</text>
</comment>
<dbReference type="InterPro" id="IPR016032">
    <property type="entry name" value="Sig_transdc_resp-reg_C-effctor"/>
</dbReference>
<dbReference type="Pfam" id="PF00196">
    <property type="entry name" value="GerE"/>
    <property type="match status" value="1"/>
</dbReference>
<organism evidence="8 9">
    <name type="scientific">Cohnella nanjingensis</name>
    <dbReference type="NCBI Taxonomy" id="1387779"/>
    <lineage>
        <taxon>Bacteria</taxon>
        <taxon>Bacillati</taxon>
        <taxon>Bacillota</taxon>
        <taxon>Bacilli</taxon>
        <taxon>Bacillales</taxon>
        <taxon>Paenibacillaceae</taxon>
        <taxon>Cohnella</taxon>
    </lineage>
</organism>
<evidence type="ECO:0000256" key="5">
    <source>
        <dbReference type="PROSITE-ProRule" id="PRU00169"/>
    </source>
</evidence>
<evidence type="ECO:0000313" key="8">
    <source>
        <dbReference type="EMBL" id="MBB6673606.1"/>
    </source>
</evidence>
<dbReference type="PROSITE" id="PS00622">
    <property type="entry name" value="HTH_LUXR_1"/>
    <property type="match status" value="1"/>
</dbReference>